<proteinExistence type="predicted"/>
<protein>
    <recommendedName>
        <fullName evidence="5">Transmembrane protein</fullName>
    </recommendedName>
</protein>
<comment type="caution">
    <text evidence="3">The sequence shown here is derived from an EMBL/GenBank/DDBJ whole genome shotgun (WGS) entry which is preliminary data.</text>
</comment>
<evidence type="ECO:0000256" key="2">
    <source>
        <dbReference type="SAM" id="SignalP"/>
    </source>
</evidence>
<reference evidence="3 4" key="1">
    <citation type="journal article" date="2020" name="ISME J.">
        <title>Uncovering the hidden diversity of litter-decomposition mechanisms in mushroom-forming fungi.</title>
        <authorList>
            <person name="Floudas D."/>
            <person name="Bentzer J."/>
            <person name="Ahren D."/>
            <person name="Johansson T."/>
            <person name="Persson P."/>
            <person name="Tunlid A."/>
        </authorList>
    </citation>
    <scope>NUCLEOTIDE SEQUENCE [LARGE SCALE GENOMIC DNA]</scope>
    <source>
        <strain evidence="3 4">CBS 146.42</strain>
    </source>
</reference>
<dbReference type="OrthoDB" id="3247803at2759"/>
<sequence>MRAFATIATFAVLAFSAVTSALPSPAGAVANVVNGSPSAPTVAPSADDLKSNLYKAMQPVPTPSGGHGGPKGIPDVLVEVNAKVLPLIKDLTVKIDAEVDVHVILDLAVKVFAEIKGIVHAACDDIKAVIKADVSVVLNLKGILVDVHVCAQILAQLLNVIVLAIALVVKLCVSIDVSVLLKIAASITADLSLIVKLVVSAVVGIDVLLKGVLSLVANICVGLKLNILVNVLAKLGLGLHL</sequence>
<evidence type="ECO:0000256" key="1">
    <source>
        <dbReference type="SAM" id="Phobius"/>
    </source>
</evidence>
<dbReference type="Proteomes" id="UP000559027">
    <property type="component" value="Unassembled WGS sequence"/>
</dbReference>
<feature type="transmembrane region" description="Helical" evidence="1">
    <location>
        <begin position="180"/>
        <end position="205"/>
    </location>
</feature>
<feature type="chain" id="PRO_5034570074" description="Transmembrane protein" evidence="2">
    <location>
        <begin position="22"/>
        <end position="241"/>
    </location>
</feature>
<name>A0A8H5FTX9_9AGAR</name>
<evidence type="ECO:0008006" key="5">
    <source>
        <dbReference type="Google" id="ProtNLM"/>
    </source>
</evidence>
<organism evidence="3 4">
    <name type="scientific">Leucocoprinus leucothites</name>
    <dbReference type="NCBI Taxonomy" id="201217"/>
    <lineage>
        <taxon>Eukaryota</taxon>
        <taxon>Fungi</taxon>
        <taxon>Dikarya</taxon>
        <taxon>Basidiomycota</taxon>
        <taxon>Agaricomycotina</taxon>
        <taxon>Agaricomycetes</taxon>
        <taxon>Agaricomycetidae</taxon>
        <taxon>Agaricales</taxon>
        <taxon>Agaricineae</taxon>
        <taxon>Agaricaceae</taxon>
        <taxon>Leucocoprinus</taxon>
    </lineage>
</organism>
<dbReference type="AlphaFoldDB" id="A0A8H5FTX9"/>
<keyword evidence="1" id="KW-0472">Membrane</keyword>
<keyword evidence="4" id="KW-1185">Reference proteome</keyword>
<feature type="transmembrane region" description="Helical" evidence="1">
    <location>
        <begin position="153"/>
        <end position="173"/>
    </location>
</feature>
<gene>
    <name evidence="3" type="ORF">D9756_009636</name>
</gene>
<keyword evidence="1" id="KW-1133">Transmembrane helix</keyword>
<evidence type="ECO:0000313" key="3">
    <source>
        <dbReference type="EMBL" id="KAF5348553.1"/>
    </source>
</evidence>
<feature type="transmembrane region" description="Helical" evidence="1">
    <location>
        <begin position="211"/>
        <end position="233"/>
    </location>
</feature>
<keyword evidence="1" id="KW-0812">Transmembrane</keyword>
<dbReference type="EMBL" id="JAACJO010000019">
    <property type="protein sequence ID" value="KAF5348553.1"/>
    <property type="molecule type" value="Genomic_DNA"/>
</dbReference>
<evidence type="ECO:0000313" key="4">
    <source>
        <dbReference type="Proteomes" id="UP000559027"/>
    </source>
</evidence>
<keyword evidence="2" id="KW-0732">Signal</keyword>
<accession>A0A8H5FTX9</accession>
<feature type="signal peptide" evidence="2">
    <location>
        <begin position="1"/>
        <end position="21"/>
    </location>
</feature>